<evidence type="ECO:0000256" key="5">
    <source>
        <dbReference type="ARBA" id="ARBA00022691"/>
    </source>
</evidence>
<dbReference type="InterPro" id="IPR029063">
    <property type="entry name" value="SAM-dependent_MTases_sf"/>
</dbReference>
<dbReference type="FunCoup" id="A0A7G1G7L0">
    <property type="interactions" value="126"/>
</dbReference>
<gene>
    <name evidence="7" type="primary">cheR</name>
    <name evidence="7" type="ORF">OSSY52_10140</name>
</gene>
<dbReference type="InParanoid" id="A0A7G1G7L0"/>
<dbReference type="KEGG" id="ocy:OSSY52_10140"/>
<evidence type="ECO:0000259" key="6">
    <source>
        <dbReference type="PROSITE" id="PS50123"/>
    </source>
</evidence>
<dbReference type="InterPro" id="IPR022642">
    <property type="entry name" value="CheR_C"/>
</dbReference>
<dbReference type="Gene3D" id="1.10.155.10">
    <property type="entry name" value="Chemotaxis receptor methyltransferase CheR, N-terminal domain"/>
    <property type="match status" value="1"/>
</dbReference>
<evidence type="ECO:0000313" key="8">
    <source>
        <dbReference type="Proteomes" id="UP000516361"/>
    </source>
</evidence>
<dbReference type="InterPro" id="IPR036804">
    <property type="entry name" value="CheR_N_sf"/>
</dbReference>
<dbReference type="SMART" id="SM00138">
    <property type="entry name" value="MeTrc"/>
    <property type="match status" value="1"/>
</dbReference>
<keyword evidence="8" id="KW-1185">Reference proteome</keyword>
<organism evidence="7 8">
    <name type="scientific">Tepiditoga spiralis</name>
    <dbReference type="NCBI Taxonomy" id="2108365"/>
    <lineage>
        <taxon>Bacteria</taxon>
        <taxon>Thermotogati</taxon>
        <taxon>Thermotogota</taxon>
        <taxon>Thermotogae</taxon>
        <taxon>Petrotogales</taxon>
        <taxon>Petrotogaceae</taxon>
        <taxon>Tepiditoga</taxon>
    </lineage>
</organism>
<dbReference type="PANTHER" id="PTHR24422">
    <property type="entry name" value="CHEMOTAXIS PROTEIN METHYLTRANSFERASE"/>
    <property type="match status" value="1"/>
</dbReference>
<dbReference type="Gene3D" id="3.40.50.150">
    <property type="entry name" value="Vaccinia Virus protein VP39"/>
    <property type="match status" value="1"/>
</dbReference>
<dbReference type="SUPFAM" id="SSF53335">
    <property type="entry name" value="S-adenosyl-L-methionine-dependent methyltransferases"/>
    <property type="match status" value="1"/>
</dbReference>
<feature type="domain" description="CheR-type methyltransferase" evidence="6">
    <location>
        <begin position="4"/>
        <end position="270"/>
    </location>
</feature>
<evidence type="ECO:0000313" key="7">
    <source>
        <dbReference type="EMBL" id="BBE30873.1"/>
    </source>
</evidence>
<proteinExistence type="predicted"/>
<comment type="catalytic activity">
    <reaction evidence="1">
        <text>L-glutamyl-[protein] + S-adenosyl-L-methionine = [protein]-L-glutamate 5-O-methyl ester + S-adenosyl-L-homocysteine</text>
        <dbReference type="Rhea" id="RHEA:24452"/>
        <dbReference type="Rhea" id="RHEA-COMP:10208"/>
        <dbReference type="Rhea" id="RHEA-COMP:10311"/>
        <dbReference type="ChEBI" id="CHEBI:29973"/>
        <dbReference type="ChEBI" id="CHEBI:57856"/>
        <dbReference type="ChEBI" id="CHEBI:59789"/>
        <dbReference type="ChEBI" id="CHEBI:82795"/>
        <dbReference type="EC" id="2.1.1.80"/>
    </reaction>
</comment>
<dbReference type="InterPro" id="IPR000780">
    <property type="entry name" value="CheR_MeTrfase"/>
</dbReference>
<dbReference type="Proteomes" id="UP000516361">
    <property type="component" value="Chromosome"/>
</dbReference>
<dbReference type="PRINTS" id="PR00996">
    <property type="entry name" value="CHERMTFRASE"/>
</dbReference>
<evidence type="ECO:0000256" key="2">
    <source>
        <dbReference type="ARBA" id="ARBA00012534"/>
    </source>
</evidence>
<dbReference type="PROSITE" id="PS50123">
    <property type="entry name" value="CHER"/>
    <property type="match status" value="1"/>
</dbReference>
<dbReference type="Pfam" id="PF03705">
    <property type="entry name" value="CheR_N"/>
    <property type="match status" value="1"/>
</dbReference>
<evidence type="ECO:0000256" key="4">
    <source>
        <dbReference type="ARBA" id="ARBA00022679"/>
    </source>
</evidence>
<sequence>MNESLIYKSPYNDKDYEKLLKDLNTYFEVDLSGYKQHRVRRRIDMLMRKHSYKTYGEYMNNLRKDTKLWDEFLDKLTINVTEFFRNPEKWEYLKKEILPKLLKENPMKFRAWSAGCSTGEEPHTLSIVLDQINAPSSAKILAADFDKFVLKKAQEGIYDKRSLINFSPSDIDKYFMKLENGKFKVKPQYKTRITFKRLNLLMDTFDKNFDLIICRNVVIYFDTDAKDMLYRKFVDALKPGGVLFVGSTERIFNYRELGLKTIAPFFYQKV</sequence>
<dbReference type="Pfam" id="PF01739">
    <property type="entry name" value="CheR"/>
    <property type="match status" value="1"/>
</dbReference>
<evidence type="ECO:0000256" key="1">
    <source>
        <dbReference type="ARBA" id="ARBA00001541"/>
    </source>
</evidence>
<dbReference type="AlphaFoldDB" id="A0A7G1G7L0"/>
<evidence type="ECO:0000256" key="3">
    <source>
        <dbReference type="ARBA" id="ARBA00022603"/>
    </source>
</evidence>
<dbReference type="SUPFAM" id="SSF47757">
    <property type="entry name" value="Chemotaxis receptor methyltransferase CheR, N-terminal domain"/>
    <property type="match status" value="1"/>
</dbReference>
<dbReference type="InterPro" id="IPR022641">
    <property type="entry name" value="CheR_N"/>
</dbReference>
<dbReference type="PANTHER" id="PTHR24422:SF19">
    <property type="entry name" value="CHEMOTAXIS PROTEIN METHYLTRANSFERASE"/>
    <property type="match status" value="1"/>
</dbReference>
<protein>
    <recommendedName>
        <fullName evidence="2">protein-glutamate O-methyltransferase</fullName>
        <ecNumber evidence="2">2.1.1.80</ecNumber>
    </recommendedName>
</protein>
<accession>A0A7G1G7L0</accession>
<dbReference type="GO" id="GO:0008983">
    <property type="term" value="F:protein-glutamate O-methyltransferase activity"/>
    <property type="evidence" value="ECO:0007669"/>
    <property type="project" value="UniProtKB-EC"/>
</dbReference>
<dbReference type="InterPro" id="IPR050903">
    <property type="entry name" value="Bact_Chemotaxis_MeTrfase"/>
</dbReference>
<dbReference type="EMBL" id="AP018712">
    <property type="protein sequence ID" value="BBE30873.1"/>
    <property type="molecule type" value="Genomic_DNA"/>
</dbReference>
<keyword evidence="3 7" id="KW-0489">Methyltransferase</keyword>
<dbReference type="RefSeq" id="WP_190615940.1">
    <property type="nucleotide sequence ID" value="NZ_AP018712.1"/>
</dbReference>
<dbReference type="GO" id="GO:0032259">
    <property type="term" value="P:methylation"/>
    <property type="evidence" value="ECO:0007669"/>
    <property type="project" value="UniProtKB-KW"/>
</dbReference>
<keyword evidence="5" id="KW-0949">S-adenosyl-L-methionine</keyword>
<name>A0A7G1G7L0_9BACT</name>
<dbReference type="EC" id="2.1.1.80" evidence="2"/>
<dbReference type="CDD" id="cd02440">
    <property type="entry name" value="AdoMet_MTases"/>
    <property type="match status" value="1"/>
</dbReference>
<reference evidence="7 8" key="1">
    <citation type="submission" date="2018-06" db="EMBL/GenBank/DDBJ databases">
        <title>Genome sequencing of Oceanotoga sp. sy52.</title>
        <authorList>
            <person name="Mori K."/>
        </authorList>
    </citation>
    <scope>NUCLEOTIDE SEQUENCE [LARGE SCALE GENOMIC DNA]</scope>
    <source>
        <strain evidence="8">sy52</strain>
    </source>
</reference>
<keyword evidence="4 7" id="KW-0808">Transferase</keyword>